<dbReference type="RefSeq" id="XP_013922230.1">
    <property type="nucleotide sequence ID" value="XM_014066755.1"/>
</dbReference>
<name>A0A6I9YDZ0_9SAUR</name>
<feature type="transmembrane region" description="Helical" evidence="1">
    <location>
        <begin position="21"/>
        <end position="41"/>
    </location>
</feature>
<dbReference type="Proteomes" id="UP000504617">
    <property type="component" value="Unplaced"/>
</dbReference>
<protein>
    <submittedName>
        <fullName evidence="3">Small integral membrane protein 4</fullName>
    </submittedName>
</protein>
<evidence type="ECO:0000256" key="1">
    <source>
        <dbReference type="SAM" id="Phobius"/>
    </source>
</evidence>
<dbReference type="CTD" id="102167511"/>
<dbReference type="PANTHER" id="PTHR35250:SF1">
    <property type="entry name" value="UBIQUINOL-CYTOCHROME-C REDUCTASE COMPLEX ASSEMBLY FACTOR 5"/>
    <property type="match status" value="1"/>
</dbReference>
<dbReference type="OrthoDB" id="5913955at2759"/>
<reference evidence="3" key="1">
    <citation type="submission" date="2025-08" db="UniProtKB">
        <authorList>
            <consortium name="RefSeq"/>
        </authorList>
    </citation>
    <scope>IDENTIFICATION</scope>
    <source>
        <tissue evidence="3">Skeletal muscle</tissue>
    </source>
</reference>
<dbReference type="GeneID" id="106549178"/>
<keyword evidence="1" id="KW-1133">Transmembrane helix</keyword>
<proteinExistence type="predicted"/>
<evidence type="ECO:0000313" key="2">
    <source>
        <dbReference type="Proteomes" id="UP000504617"/>
    </source>
</evidence>
<accession>A0A6I9YDZ0</accession>
<dbReference type="Pfam" id="PF15114">
    <property type="entry name" value="UPF0640"/>
    <property type="match status" value="1"/>
</dbReference>
<dbReference type="PANTHER" id="PTHR35250">
    <property type="entry name" value="SMALL INTEGRAL MEMBRANE PROTEIN 4"/>
    <property type="match status" value="1"/>
</dbReference>
<keyword evidence="1" id="KW-0472">Membrane</keyword>
<dbReference type="AlphaFoldDB" id="A0A6I9YDZ0"/>
<gene>
    <name evidence="3" type="primary">SMIM4</name>
</gene>
<dbReference type="InterPro" id="IPR028183">
    <property type="entry name" value="UQCC5"/>
</dbReference>
<keyword evidence="1" id="KW-0812">Transmembrane</keyword>
<organism evidence="2 3">
    <name type="scientific">Thamnophis sirtalis</name>
    <dbReference type="NCBI Taxonomy" id="35019"/>
    <lineage>
        <taxon>Eukaryota</taxon>
        <taxon>Metazoa</taxon>
        <taxon>Chordata</taxon>
        <taxon>Craniata</taxon>
        <taxon>Vertebrata</taxon>
        <taxon>Euteleostomi</taxon>
        <taxon>Lepidosauria</taxon>
        <taxon>Squamata</taxon>
        <taxon>Bifurcata</taxon>
        <taxon>Unidentata</taxon>
        <taxon>Episquamata</taxon>
        <taxon>Toxicofera</taxon>
        <taxon>Serpentes</taxon>
        <taxon>Colubroidea</taxon>
        <taxon>Colubridae</taxon>
        <taxon>Natricinae</taxon>
        <taxon>Thamnophis</taxon>
    </lineage>
</organism>
<evidence type="ECO:0000313" key="3">
    <source>
        <dbReference type="RefSeq" id="XP_013922230.1"/>
    </source>
</evidence>
<sequence length="71" mass="8163">MSVSSMITYLMNKVPGKKRFGIYRFLPFYFILGGAMEWFMINVPVGNQTFLTSVDSDIGRMLFSEQKPKIS</sequence>
<dbReference type="KEGG" id="tsr:106549178"/>
<keyword evidence="2" id="KW-1185">Reference proteome</keyword>